<dbReference type="GO" id="GO:0032787">
    <property type="term" value="P:monocarboxylic acid metabolic process"/>
    <property type="evidence" value="ECO:0007669"/>
    <property type="project" value="UniProtKB-ARBA"/>
</dbReference>
<dbReference type="InterPro" id="IPR050259">
    <property type="entry name" value="SDR"/>
</dbReference>
<comment type="caution">
    <text evidence="4">The sequence shown here is derived from an EMBL/GenBank/DDBJ whole genome shotgun (WGS) entry which is preliminary data.</text>
</comment>
<dbReference type="SUPFAM" id="SSF51735">
    <property type="entry name" value="NAD(P)-binding Rossmann-fold domains"/>
    <property type="match status" value="1"/>
</dbReference>
<evidence type="ECO:0000259" key="3">
    <source>
        <dbReference type="SMART" id="SM00822"/>
    </source>
</evidence>
<evidence type="ECO:0000256" key="2">
    <source>
        <dbReference type="ARBA" id="ARBA00023002"/>
    </source>
</evidence>
<dbReference type="PATRIC" id="fig|1678637.3.peg.1483"/>
<dbReference type="Gene3D" id="3.40.50.720">
    <property type="entry name" value="NAD(P)-binding Rossmann-like Domain"/>
    <property type="match status" value="1"/>
</dbReference>
<dbReference type="PROSITE" id="PS00061">
    <property type="entry name" value="ADH_SHORT"/>
    <property type="match status" value="1"/>
</dbReference>
<dbReference type="Proteomes" id="UP000037288">
    <property type="component" value="Unassembled WGS sequence"/>
</dbReference>
<protein>
    <recommendedName>
        <fullName evidence="3">Ketoreductase domain-containing protein</fullName>
    </recommendedName>
</protein>
<dbReference type="FunFam" id="3.40.50.720:FF:000173">
    <property type="entry name" value="3-oxoacyl-[acyl-carrier protein] reductase"/>
    <property type="match status" value="1"/>
</dbReference>
<accession>A0A0K9XIQ6</accession>
<name>A0A0K9XIQ6_9ACTN</name>
<dbReference type="EMBL" id="LFXA01000003">
    <property type="protein sequence ID" value="KNB53168.1"/>
    <property type="molecule type" value="Genomic_DNA"/>
</dbReference>
<organism evidence="4 5">
    <name type="scientific">Streptomyces caatingaensis</name>
    <dbReference type="NCBI Taxonomy" id="1678637"/>
    <lineage>
        <taxon>Bacteria</taxon>
        <taxon>Bacillati</taxon>
        <taxon>Actinomycetota</taxon>
        <taxon>Actinomycetes</taxon>
        <taxon>Kitasatosporales</taxon>
        <taxon>Streptomycetaceae</taxon>
        <taxon>Streptomyces</taxon>
    </lineage>
</organism>
<dbReference type="PANTHER" id="PTHR42879">
    <property type="entry name" value="3-OXOACYL-(ACYL-CARRIER-PROTEIN) REDUCTASE"/>
    <property type="match status" value="1"/>
</dbReference>
<dbReference type="OrthoDB" id="9804774at2"/>
<dbReference type="RefSeq" id="WP_049715141.1">
    <property type="nucleotide sequence ID" value="NZ_LFXA01000003.1"/>
</dbReference>
<dbReference type="SMART" id="SM00822">
    <property type="entry name" value="PKS_KR"/>
    <property type="match status" value="1"/>
</dbReference>
<gene>
    <name evidence="4" type="ORF">AC230_06815</name>
</gene>
<dbReference type="GO" id="GO:0016491">
    <property type="term" value="F:oxidoreductase activity"/>
    <property type="evidence" value="ECO:0007669"/>
    <property type="project" value="UniProtKB-KW"/>
</dbReference>
<keyword evidence="5" id="KW-1185">Reference proteome</keyword>
<keyword evidence="2" id="KW-0560">Oxidoreductase</keyword>
<dbReference type="InterPro" id="IPR036291">
    <property type="entry name" value="NAD(P)-bd_dom_sf"/>
</dbReference>
<feature type="domain" description="Ketoreductase" evidence="3">
    <location>
        <begin position="10"/>
        <end position="197"/>
    </location>
</feature>
<sequence>MTDAFPLDGRGVVVTGGSRGIGAAVVRLALEQGADVVFGYHSGEERARALAEELSAAHPGRRCTPLRVDVADAADAGRFAATALDRLDRFDALVNNAGVTRDTLFARMAPRQWHEVIGTNLDSMYTVTKPLLMPLVKQRSGAVVNIASSSGLHGIPGQTAYSAAKAGVVGFTKALAKEVGSRGVTVNAVAPGLIETDMTAAIPEDKADFLKSLIPGHAFGTPEDVAHLVCFLASERARYITGQAIEIAGGLVV</sequence>
<dbReference type="PRINTS" id="PR00080">
    <property type="entry name" value="SDRFAMILY"/>
</dbReference>
<proteinExistence type="inferred from homology"/>
<dbReference type="InterPro" id="IPR057326">
    <property type="entry name" value="KR_dom"/>
</dbReference>
<evidence type="ECO:0000256" key="1">
    <source>
        <dbReference type="ARBA" id="ARBA00006484"/>
    </source>
</evidence>
<dbReference type="PANTHER" id="PTHR42879:SF2">
    <property type="entry name" value="3-OXOACYL-[ACYL-CARRIER-PROTEIN] REDUCTASE FABG"/>
    <property type="match status" value="1"/>
</dbReference>
<dbReference type="AlphaFoldDB" id="A0A0K9XIQ6"/>
<reference evidence="5" key="1">
    <citation type="submission" date="2015-07" db="EMBL/GenBank/DDBJ databases">
        <title>Draft genome sequence of Streptomyces sp. CMAA 1322, a bacterium isolated from Caatinga biome, from dry forest semiarid of Brazil.</title>
        <authorList>
            <person name="Santos S.N."/>
            <person name="Gacesa R."/>
            <person name="Taketani R.G."/>
            <person name="Long P.F."/>
            <person name="Melo I.S."/>
        </authorList>
    </citation>
    <scope>NUCLEOTIDE SEQUENCE [LARGE SCALE GENOMIC DNA]</scope>
    <source>
        <strain evidence="5">CMAA 1322</strain>
    </source>
</reference>
<evidence type="ECO:0000313" key="4">
    <source>
        <dbReference type="EMBL" id="KNB53168.1"/>
    </source>
</evidence>
<comment type="similarity">
    <text evidence="1">Belongs to the short-chain dehydrogenases/reductases (SDR) family.</text>
</comment>
<dbReference type="InterPro" id="IPR002347">
    <property type="entry name" value="SDR_fam"/>
</dbReference>
<dbReference type="Pfam" id="PF13561">
    <property type="entry name" value="adh_short_C2"/>
    <property type="match status" value="1"/>
</dbReference>
<dbReference type="NCBIfam" id="NF009466">
    <property type="entry name" value="PRK12826.1-2"/>
    <property type="match status" value="1"/>
</dbReference>
<evidence type="ECO:0000313" key="5">
    <source>
        <dbReference type="Proteomes" id="UP000037288"/>
    </source>
</evidence>
<dbReference type="PRINTS" id="PR00081">
    <property type="entry name" value="GDHRDH"/>
</dbReference>
<dbReference type="InterPro" id="IPR020904">
    <property type="entry name" value="Sc_DH/Rdtase_CS"/>
</dbReference>
<dbReference type="STRING" id="1678637.AC230_06815"/>